<dbReference type="Proteomes" id="UP001638806">
    <property type="component" value="Unassembled WGS sequence"/>
</dbReference>
<keyword evidence="2" id="KW-1185">Reference proteome</keyword>
<gene>
    <name evidence="1" type="ORF">ACCO45_008437</name>
</gene>
<sequence length="1480" mass="165576">MPRTKVTARRPKPFRPDSKVGVDDPIPTEVVQYILAIHSSSAAADDANGSSPSEPPPSGARLMLAPTSPYPWPRSSCLFLVHLHQDLSRRRGLLANRPFIGIHDDGQTDKGWDASGQGLALSSPTTSPIGKLDTLIALRPREVAKKAIRILDAPGYSTMQAEPGRLWKAMGIAVECDGKVTTVTISLELFWNVTSSFSQLRRILDRKDSQAVIGVFYPTVAPSKAWSPMDFYDAAYVPSKDDDSAASIEVSGLEATLFPYQRRTLKWLLAREGMEWVAGESRLRPLSTKASTPRIDTFRDVRDSNGDPVFVSDVFQAITRDKSPYEEADRAIKGGILAEEMVMPPSSGSPKWHATHHHCASSTTRDARSFQGEEADIVQELAGYDIVITTYSVLSAEVHFAQEPPQRSRRYERAYPRMMSPLVKIWWWRLCLDEAQMIENGYSQAAIVARALPRVNSWGITGTPVKDDVKDLLGLLSFLGYQPYCSASHVWQALINNHKPIFQQIFRAISLRHTKALVRDEIMLPPQKRYVISMPFTAVEEQHYQSLFKEMAEECGLDLEGAPMAEDWDPEEYEDVMRVWLNRLRQTTLHPEVGVYSRRLLGSNRNRPMRTVDEVLNAMLEQSENAIRNDERAYISSRLTRGQLYENSPRVKVALDIWEQVRAETEKLVSDARARLTDAIRDQGGEEAVTKAEANDLDDLSESEAEHDEGENKGRIGECRRRLRSALELHHKAVFFCANAYFQIRDNAEMTEPESEEFARLKKLEDEGYDQAKVLRREILRESNRKATRLMNKIKRKATNQLFTEIPELIVKSEKGIESGRVVESLEVLYGELNNQANVLDEWREEVVQLLLRPLVDEEDDVETTGEELADSAKFQDLLMVYYQTLRAAIADRQDAITGQTNELVKHETETSIRLAKEGDGPAPEKLLEMLAKRAEVKPGRAQKSMRAAISDLRGLQTRLTRDTAPTAREAVEARIVAAHMASTHAQLTEQNKAASALESEIESFKTAMNTRLEYYRQLQAVSDAVLPYEGAKTDEAIAKMTQTEEDIRRKLSSAEAKHRYLLNLKEAGSKSNEPRMCVICQMPFTTGVLTVCGHQFCKECMTMWFKAHHNCPVCKRGLKPSNLHDITIKPQQLQVTSEQSGGRGPSGGGKNAAAAGSSSPQQRRSSAAATRKSAIYAEFNADQLAEIKNIDLDGPSFTTKVDTLVRHLMWLRESDPGAKSIVFSQYRDFLVVLRNAFRRFHIGHASIDEHNGIAKFKEDPAVEVFLLHARAHSSGLNLVNASHVFLCEPLLNTALELQAIARVDRIGQQHETTVWLYLVSGTVEESIHNLSVRRRMEHMGHRHRRRLSDPHDDAATAQHNNNKAPALPATDPSSRDATPDELLDASIEAANTLELEHAALSKLMSKDRSAGELVDKGDLWECLFGHVARARDAEANNGGGASSSSGDGRGNSRHQSDARFHDKAVMSYLAGEAADQRRP</sequence>
<protein>
    <submittedName>
        <fullName evidence="1">Uncharacterized protein</fullName>
    </submittedName>
</protein>
<accession>A0ACC4DNI1</accession>
<proteinExistence type="predicted"/>
<organism evidence="1 2">
    <name type="scientific">Purpureocillium lilacinum</name>
    <name type="common">Paecilomyces lilacinus</name>
    <dbReference type="NCBI Taxonomy" id="33203"/>
    <lineage>
        <taxon>Eukaryota</taxon>
        <taxon>Fungi</taxon>
        <taxon>Dikarya</taxon>
        <taxon>Ascomycota</taxon>
        <taxon>Pezizomycotina</taxon>
        <taxon>Sordariomycetes</taxon>
        <taxon>Hypocreomycetidae</taxon>
        <taxon>Hypocreales</taxon>
        <taxon>Ophiocordycipitaceae</taxon>
        <taxon>Purpureocillium</taxon>
    </lineage>
</organism>
<name>A0ACC4DNI1_PURLI</name>
<evidence type="ECO:0000313" key="1">
    <source>
        <dbReference type="EMBL" id="KAL3957859.1"/>
    </source>
</evidence>
<reference evidence="1" key="1">
    <citation type="submission" date="2024-12" db="EMBL/GenBank/DDBJ databases">
        <title>Comparative genomics and development of molecular markers within Purpureocillium lilacinum and among Purpureocillium species.</title>
        <authorList>
            <person name="Yeh Z.-Y."/>
            <person name="Ni N.-T."/>
            <person name="Lo P.-H."/>
            <person name="Mushyakhwo K."/>
            <person name="Lin C.-F."/>
            <person name="Nai Y.-S."/>
        </authorList>
    </citation>
    <scope>NUCLEOTIDE SEQUENCE</scope>
    <source>
        <strain evidence="1">NCHU-NPUST-175</strain>
    </source>
</reference>
<dbReference type="EMBL" id="JBGNUJ010000007">
    <property type="protein sequence ID" value="KAL3957859.1"/>
    <property type="molecule type" value="Genomic_DNA"/>
</dbReference>
<comment type="caution">
    <text evidence="1">The sequence shown here is derived from an EMBL/GenBank/DDBJ whole genome shotgun (WGS) entry which is preliminary data.</text>
</comment>
<evidence type="ECO:0000313" key="2">
    <source>
        <dbReference type="Proteomes" id="UP001638806"/>
    </source>
</evidence>